<dbReference type="InterPro" id="IPR001270">
    <property type="entry name" value="ClpA/B"/>
</dbReference>
<dbReference type="InterPro" id="IPR027417">
    <property type="entry name" value="P-loop_NTPase"/>
</dbReference>
<dbReference type="Gene3D" id="3.40.50.300">
    <property type="entry name" value="P-loop containing nucleotide triphosphate hydrolases"/>
    <property type="match status" value="2"/>
</dbReference>
<keyword evidence="3 6" id="KW-0067">ATP-binding</keyword>
<dbReference type="GO" id="GO:0008233">
    <property type="term" value="F:peptidase activity"/>
    <property type="evidence" value="ECO:0007669"/>
    <property type="project" value="UniProtKB-KW"/>
</dbReference>
<dbReference type="EMBL" id="FPIP01000001">
    <property type="protein sequence ID" value="SFW14400.1"/>
    <property type="molecule type" value="Genomic_DNA"/>
</dbReference>
<dbReference type="AlphaFoldDB" id="A0A1K1LU80"/>
<keyword evidence="8" id="KW-0645">Protease</keyword>
<proteinExistence type="inferred from homology"/>
<dbReference type="InterPro" id="IPR018368">
    <property type="entry name" value="ClpA/B_CS1"/>
</dbReference>
<dbReference type="PANTHER" id="PTHR11638:SF18">
    <property type="entry name" value="HEAT SHOCK PROTEIN 104"/>
    <property type="match status" value="1"/>
</dbReference>
<evidence type="ECO:0000256" key="1">
    <source>
        <dbReference type="ARBA" id="ARBA00022737"/>
    </source>
</evidence>
<dbReference type="Pfam" id="PF00004">
    <property type="entry name" value="AAA"/>
    <property type="match status" value="1"/>
</dbReference>
<dbReference type="InterPro" id="IPR041546">
    <property type="entry name" value="ClpA/ClpB_AAA_lid"/>
</dbReference>
<dbReference type="PROSITE" id="PS00870">
    <property type="entry name" value="CLPAB_1"/>
    <property type="match status" value="1"/>
</dbReference>
<accession>A0A1K1LU80</accession>
<keyword evidence="2 6" id="KW-0547">Nucleotide-binding</keyword>
<keyword evidence="1 5" id="KW-0677">Repeat</keyword>
<dbReference type="GO" id="GO:0005737">
    <property type="term" value="C:cytoplasm"/>
    <property type="evidence" value="ECO:0007669"/>
    <property type="project" value="TreeGrafter"/>
</dbReference>
<dbReference type="InterPro" id="IPR019489">
    <property type="entry name" value="Clp_ATPase_C"/>
</dbReference>
<keyword evidence="8" id="KW-0378">Hydrolase</keyword>
<comment type="similarity">
    <text evidence="6">Belongs to the ClpA/ClpB family.</text>
</comment>
<evidence type="ECO:0000256" key="5">
    <source>
        <dbReference type="PROSITE-ProRule" id="PRU01251"/>
    </source>
</evidence>
<feature type="domain" description="Clp R" evidence="7">
    <location>
        <begin position="1"/>
        <end position="71"/>
    </location>
</feature>
<dbReference type="Pfam" id="PF17871">
    <property type="entry name" value="AAA_lid_9"/>
    <property type="match status" value="1"/>
</dbReference>
<dbReference type="InterPro" id="IPR004176">
    <property type="entry name" value="Clp_R_N"/>
</dbReference>
<dbReference type="Pfam" id="PF02861">
    <property type="entry name" value="Clp_N"/>
    <property type="match status" value="2"/>
</dbReference>
<dbReference type="InterPro" id="IPR036628">
    <property type="entry name" value="Clp_N_dom_sf"/>
</dbReference>
<dbReference type="GO" id="GO:0016887">
    <property type="term" value="F:ATP hydrolysis activity"/>
    <property type="evidence" value="ECO:0007669"/>
    <property type="project" value="InterPro"/>
</dbReference>
<dbReference type="InterPro" id="IPR050130">
    <property type="entry name" value="ClpA_ClpB"/>
</dbReference>
<dbReference type="GO" id="GO:0005524">
    <property type="term" value="F:ATP binding"/>
    <property type="evidence" value="ECO:0007669"/>
    <property type="project" value="UniProtKB-KW"/>
</dbReference>
<dbReference type="PROSITE" id="PS00871">
    <property type="entry name" value="CLPAB_2"/>
    <property type="match status" value="1"/>
</dbReference>
<dbReference type="Pfam" id="PF10431">
    <property type="entry name" value="ClpB_D2-small"/>
    <property type="match status" value="1"/>
</dbReference>
<dbReference type="SMART" id="SM01086">
    <property type="entry name" value="ClpB_D2-small"/>
    <property type="match status" value="1"/>
</dbReference>
<evidence type="ECO:0000256" key="6">
    <source>
        <dbReference type="RuleBase" id="RU004432"/>
    </source>
</evidence>
<dbReference type="Proteomes" id="UP000183461">
    <property type="component" value="Unassembled WGS sequence"/>
</dbReference>
<dbReference type="FunFam" id="3.40.50.300:FF:000025">
    <property type="entry name" value="ATP-dependent Clp protease subunit"/>
    <property type="match status" value="1"/>
</dbReference>
<evidence type="ECO:0000313" key="8">
    <source>
        <dbReference type="EMBL" id="SFW14400.1"/>
    </source>
</evidence>
<dbReference type="InterPro" id="IPR003593">
    <property type="entry name" value="AAA+_ATPase"/>
</dbReference>
<gene>
    <name evidence="8" type="ORF">SAMN02910280_0758</name>
</gene>
<dbReference type="RefSeq" id="WP_072299142.1">
    <property type="nucleotide sequence ID" value="NZ_FPIP01000001.1"/>
</dbReference>
<dbReference type="FunFam" id="3.40.50.300:FF:000010">
    <property type="entry name" value="Chaperone clpB 1, putative"/>
    <property type="match status" value="1"/>
</dbReference>
<evidence type="ECO:0000259" key="7">
    <source>
        <dbReference type="PROSITE" id="PS51903"/>
    </source>
</evidence>
<dbReference type="CDD" id="cd00009">
    <property type="entry name" value="AAA"/>
    <property type="match status" value="1"/>
</dbReference>
<dbReference type="GO" id="GO:0034605">
    <property type="term" value="P:cellular response to heat"/>
    <property type="evidence" value="ECO:0007669"/>
    <property type="project" value="TreeGrafter"/>
</dbReference>
<sequence>MINNEKFTRKTIQMIEGAIDHASELGHTYVGSEHLLLSMLDDDISEAEKMLSESGVSYELAEKEIIDMVGRGTPSILNQRFFTTATKHILETAYSAAANTRAKKATPEHILAAIIKESSCSACTVLKRIDADIPYLCERLRSITDEEMNIKLYESLKPKPSQYPNLFRFGKNITDIAVISKNDPLIGRKNEIERILQILSRRTKNNPCLIGEAGVGKTAIVEGVAAMFIRNLVPDNLKNKYIFSLDLTSMLSGAKYRGDFEERVKSCIEEAAEAKNIILFIDEIHTIVGAGAAEGAIDAANIMKPQLARGQLQLIGATTFEEYRKTIEKDAALERRFQPVKVNEPDNLSCIEIIKGLRKNYETFHDIKINDDIIRLSVELSKRYITDRFLPDKAIDILDEACAWAKIKNSCPKLTKDTELIDMEGVKLSRLNKVIEAPKNCYVTEDDLNTVISLKTGIPTNKISSHESEKLSRLKTVLSRRIIGHDNVIEKVTNAIFRAKVGLRETNRPIASLLFSGPTGVGKTELSKAIAECLFDSENNLIRVDMSEYMEKHSVAKLIGAPPGYAGYDNSDNNLCEKVRRNPYSLILFDEIEKAEKEVLNILLQILDYGMLTDSLMRKISFRNCIIIMTSNIGAEDMIMKSSLGFAENSHENIEKKALEAVKSYFSAEFLNRIDEIVVFEPFEMNDLIKISRQTLEDLKKRSDSIGINIEFTDRVIESLASVKGTYQYGARQIKRKAVEMFENRLANMIISSEITKGDSIKLDIENGKILITKNITV</sequence>
<evidence type="ECO:0000256" key="4">
    <source>
        <dbReference type="ARBA" id="ARBA00023186"/>
    </source>
</evidence>
<evidence type="ECO:0000313" key="9">
    <source>
        <dbReference type="Proteomes" id="UP000183461"/>
    </source>
</evidence>
<dbReference type="CDD" id="cd19499">
    <property type="entry name" value="RecA-like_ClpB_Hsp104-like"/>
    <property type="match status" value="1"/>
</dbReference>
<keyword evidence="4 6" id="KW-0143">Chaperone</keyword>
<dbReference type="InterPro" id="IPR028299">
    <property type="entry name" value="ClpA/B_CS2"/>
</dbReference>
<organism evidence="8 9">
    <name type="scientific">Ruminococcus flavefaciens</name>
    <dbReference type="NCBI Taxonomy" id="1265"/>
    <lineage>
        <taxon>Bacteria</taxon>
        <taxon>Bacillati</taxon>
        <taxon>Bacillota</taxon>
        <taxon>Clostridia</taxon>
        <taxon>Eubacteriales</taxon>
        <taxon>Oscillospiraceae</taxon>
        <taxon>Ruminococcus</taxon>
    </lineage>
</organism>
<name>A0A1K1LU80_RUMFL</name>
<dbReference type="SUPFAM" id="SSF81923">
    <property type="entry name" value="Double Clp-N motif"/>
    <property type="match status" value="1"/>
</dbReference>
<dbReference type="PROSITE" id="PS51903">
    <property type="entry name" value="CLP_R"/>
    <property type="match status" value="1"/>
</dbReference>
<protein>
    <submittedName>
        <fullName evidence="8">ATP-dependent Clp protease ATP-binding subunit ClpC</fullName>
    </submittedName>
</protein>
<reference evidence="8 9" key="1">
    <citation type="submission" date="2016-11" db="EMBL/GenBank/DDBJ databases">
        <authorList>
            <person name="Jaros S."/>
            <person name="Januszkiewicz K."/>
            <person name="Wedrychowicz H."/>
        </authorList>
    </citation>
    <scope>NUCLEOTIDE SEQUENCE [LARGE SCALE GENOMIC DNA]</scope>
    <source>
        <strain evidence="8 9">YL228</strain>
    </source>
</reference>
<dbReference type="InterPro" id="IPR003959">
    <property type="entry name" value="ATPase_AAA_core"/>
</dbReference>
<dbReference type="PANTHER" id="PTHR11638">
    <property type="entry name" value="ATP-DEPENDENT CLP PROTEASE"/>
    <property type="match status" value="1"/>
</dbReference>
<dbReference type="SMART" id="SM00382">
    <property type="entry name" value="AAA"/>
    <property type="match status" value="2"/>
</dbReference>
<dbReference type="SUPFAM" id="SSF52540">
    <property type="entry name" value="P-loop containing nucleoside triphosphate hydrolases"/>
    <property type="match status" value="2"/>
</dbReference>
<dbReference type="GO" id="GO:0006508">
    <property type="term" value="P:proteolysis"/>
    <property type="evidence" value="ECO:0007669"/>
    <property type="project" value="UniProtKB-KW"/>
</dbReference>
<evidence type="ECO:0000256" key="3">
    <source>
        <dbReference type="ARBA" id="ARBA00022840"/>
    </source>
</evidence>
<dbReference type="PRINTS" id="PR00300">
    <property type="entry name" value="CLPPROTEASEA"/>
</dbReference>
<dbReference type="Gene3D" id="1.10.1780.10">
    <property type="entry name" value="Clp, N-terminal domain"/>
    <property type="match status" value="1"/>
</dbReference>
<dbReference type="Pfam" id="PF07724">
    <property type="entry name" value="AAA_2"/>
    <property type="match status" value="1"/>
</dbReference>
<dbReference type="Gene3D" id="1.10.8.60">
    <property type="match status" value="2"/>
</dbReference>
<evidence type="ECO:0000256" key="2">
    <source>
        <dbReference type="ARBA" id="ARBA00022741"/>
    </source>
</evidence>